<keyword evidence="2" id="KW-1003">Cell membrane</keyword>
<name>A0A154PSH7_DUFNO</name>
<evidence type="ECO:0000256" key="6">
    <source>
        <dbReference type="ARBA" id="ARBA00022989"/>
    </source>
</evidence>
<protein>
    <recommendedName>
        <fullName evidence="10">Odorant receptor</fullName>
    </recommendedName>
</protein>
<keyword evidence="3 10" id="KW-0716">Sensory transduction</keyword>
<dbReference type="InterPro" id="IPR004117">
    <property type="entry name" value="7tm6_olfct_rcpt"/>
</dbReference>
<keyword evidence="12" id="KW-1185">Reference proteome</keyword>
<gene>
    <name evidence="11" type="ORF">WN55_07456</name>
</gene>
<keyword evidence="5 10" id="KW-0552">Olfaction</keyword>
<sequence>MDVFALERTKRRNITPNKHLNISLLMIYYMGMWPAQGKYRYLYFMYTICCFTFLLGIILTTEIAYLIVNWGDIAKLAAGATLLMTNTCHACKVIIILCRHERIRCLIDVTRSKLFSRDNIKYERIVTYYTWQGIFHHIAYQSFGTMAVISWGVSPIIDLLSERSKQLPIEGWYPYNVTVSPVFEITSFYQAVAIFICCFNNVAIDTLITGFITIACCQLTLLNRNISSLNPEAEKQSIVSKDDVDVKRSTIETYNRTYDNLKLCIEHSNMIFDFSKEIQSIFGTAIFFQFLVNCIIICLIAFNMAQMKVYILHVLFGMLMYMCCMTYQIFIFCWHGNELYLHSLDVVLASYSNDWWQRTKNFKRAIQIIMTRSQRPLILTAGNIMELSLQNFVRILRMSYSIFTVLQTSTDV</sequence>
<accession>A0A154PSH7</accession>
<evidence type="ECO:0000256" key="2">
    <source>
        <dbReference type="ARBA" id="ARBA00022475"/>
    </source>
</evidence>
<proteinExistence type="inferred from homology"/>
<evidence type="ECO:0000256" key="10">
    <source>
        <dbReference type="RuleBase" id="RU351113"/>
    </source>
</evidence>
<keyword evidence="7 10" id="KW-0472">Membrane</keyword>
<comment type="caution">
    <text evidence="10">Lacks conserved residue(s) required for the propagation of feature annotation.</text>
</comment>
<dbReference type="PANTHER" id="PTHR21137:SF35">
    <property type="entry name" value="ODORANT RECEPTOR 19A-RELATED"/>
    <property type="match status" value="1"/>
</dbReference>
<evidence type="ECO:0000256" key="3">
    <source>
        <dbReference type="ARBA" id="ARBA00022606"/>
    </source>
</evidence>
<dbReference type="GO" id="GO:0005549">
    <property type="term" value="F:odorant binding"/>
    <property type="evidence" value="ECO:0007669"/>
    <property type="project" value="InterPro"/>
</dbReference>
<evidence type="ECO:0000256" key="8">
    <source>
        <dbReference type="ARBA" id="ARBA00023170"/>
    </source>
</evidence>
<feature type="transmembrane region" description="Helical" evidence="10">
    <location>
        <begin position="43"/>
        <end position="68"/>
    </location>
</feature>
<dbReference type="Proteomes" id="UP000076502">
    <property type="component" value="Unassembled WGS sequence"/>
</dbReference>
<dbReference type="Pfam" id="PF02949">
    <property type="entry name" value="7tm_6"/>
    <property type="match status" value="1"/>
</dbReference>
<organism evidence="11 12">
    <name type="scientific">Dufourea novaeangliae</name>
    <name type="common">Sweat bee</name>
    <dbReference type="NCBI Taxonomy" id="178035"/>
    <lineage>
        <taxon>Eukaryota</taxon>
        <taxon>Metazoa</taxon>
        <taxon>Ecdysozoa</taxon>
        <taxon>Arthropoda</taxon>
        <taxon>Hexapoda</taxon>
        <taxon>Insecta</taxon>
        <taxon>Pterygota</taxon>
        <taxon>Neoptera</taxon>
        <taxon>Endopterygota</taxon>
        <taxon>Hymenoptera</taxon>
        <taxon>Apocrita</taxon>
        <taxon>Aculeata</taxon>
        <taxon>Apoidea</taxon>
        <taxon>Anthophila</taxon>
        <taxon>Halictidae</taxon>
        <taxon>Rophitinae</taxon>
        <taxon>Dufourea</taxon>
    </lineage>
</organism>
<evidence type="ECO:0000256" key="7">
    <source>
        <dbReference type="ARBA" id="ARBA00023136"/>
    </source>
</evidence>
<keyword evidence="4 10" id="KW-0812">Transmembrane</keyword>
<evidence type="ECO:0000256" key="1">
    <source>
        <dbReference type="ARBA" id="ARBA00004651"/>
    </source>
</evidence>
<dbReference type="STRING" id="178035.A0A154PSH7"/>
<dbReference type="GO" id="GO:0005886">
    <property type="term" value="C:plasma membrane"/>
    <property type="evidence" value="ECO:0007669"/>
    <property type="project" value="UniProtKB-SubCell"/>
</dbReference>
<evidence type="ECO:0000256" key="5">
    <source>
        <dbReference type="ARBA" id="ARBA00022725"/>
    </source>
</evidence>
<evidence type="ECO:0000256" key="9">
    <source>
        <dbReference type="ARBA" id="ARBA00023224"/>
    </source>
</evidence>
<dbReference type="OrthoDB" id="6597368at2759"/>
<evidence type="ECO:0000313" key="11">
    <source>
        <dbReference type="EMBL" id="KZC14707.1"/>
    </source>
</evidence>
<dbReference type="PANTHER" id="PTHR21137">
    <property type="entry name" value="ODORANT RECEPTOR"/>
    <property type="match status" value="1"/>
</dbReference>
<dbReference type="AlphaFoldDB" id="A0A154PSH7"/>
<comment type="subcellular location">
    <subcellularLocation>
        <location evidence="1 10">Cell membrane</location>
        <topology evidence="1 10">Multi-pass membrane protein</topology>
    </subcellularLocation>
</comment>
<keyword evidence="9 10" id="KW-0807">Transducer</keyword>
<evidence type="ECO:0000313" key="12">
    <source>
        <dbReference type="Proteomes" id="UP000076502"/>
    </source>
</evidence>
<comment type="similarity">
    <text evidence="10">Belongs to the insect chemoreceptor superfamily. Heteromeric odorant receptor channel (TC 1.A.69) family.</text>
</comment>
<dbReference type="GO" id="GO:0004984">
    <property type="term" value="F:olfactory receptor activity"/>
    <property type="evidence" value="ECO:0007669"/>
    <property type="project" value="InterPro"/>
</dbReference>
<keyword evidence="8 10" id="KW-0675">Receptor</keyword>
<evidence type="ECO:0000256" key="4">
    <source>
        <dbReference type="ARBA" id="ARBA00022692"/>
    </source>
</evidence>
<feature type="transmembrane region" description="Helical" evidence="10">
    <location>
        <begin position="310"/>
        <end position="334"/>
    </location>
</feature>
<keyword evidence="6 10" id="KW-1133">Transmembrane helix</keyword>
<dbReference type="EMBL" id="KQ435119">
    <property type="protein sequence ID" value="KZC14707.1"/>
    <property type="molecule type" value="Genomic_DNA"/>
</dbReference>
<dbReference type="GO" id="GO:0007165">
    <property type="term" value="P:signal transduction"/>
    <property type="evidence" value="ECO:0007669"/>
    <property type="project" value="UniProtKB-KW"/>
</dbReference>
<feature type="transmembrane region" description="Helical" evidence="10">
    <location>
        <begin position="280"/>
        <end position="304"/>
    </location>
</feature>
<reference evidence="11 12" key="1">
    <citation type="submission" date="2015-07" db="EMBL/GenBank/DDBJ databases">
        <title>The genome of Dufourea novaeangliae.</title>
        <authorList>
            <person name="Pan H."/>
            <person name="Kapheim K."/>
        </authorList>
    </citation>
    <scope>NUCLEOTIDE SEQUENCE [LARGE SCALE GENOMIC DNA]</scope>
    <source>
        <strain evidence="11">0120121106</strain>
        <tissue evidence="11">Whole body</tissue>
    </source>
</reference>